<dbReference type="Proteomes" id="UP000478571">
    <property type="component" value="Unassembled WGS sequence"/>
</dbReference>
<dbReference type="AlphaFoldDB" id="A0A6L8LZU2"/>
<evidence type="ECO:0000313" key="3">
    <source>
        <dbReference type="Proteomes" id="UP000478571"/>
    </source>
</evidence>
<organism evidence="2 3">
    <name type="scientific">Vibrio tetraodonis subsp. pristinus</name>
    <dbReference type="NCBI Taxonomy" id="2695891"/>
    <lineage>
        <taxon>Bacteria</taxon>
        <taxon>Pseudomonadati</taxon>
        <taxon>Pseudomonadota</taxon>
        <taxon>Gammaproteobacteria</taxon>
        <taxon>Vibrionales</taxon>
        <taxon>Vibrionaceae</taxon>
        <taxon>Vibrio</taxon>
    </lineage>
</organism>
<dbReference type="Gene3D" id="2.30.330.10">
    <property type="entry name" value="SpoA-like"/>
    <property type="match status" value="1"/>
</dbReference>
<feature type="domain" description="Flagellar motor switch protein FliN-like C-terminal" evidence="1">
    <location>
        <begin position="6"/>
        <end position="75"/>
    </location>
</feature>
<dbReference type="RefSeq" id="WP_160931392.1">
    <property type="nucleotide sequence ID" value="NZ_WWEU01000005.1"/>
</dbReference>
<keyword evidence="3" id="KW-1185">Reference proteome</keyword>
<protein>
    <recommendedName>
        <fullName evidence="1">Flagellar motor switch protein FliN-like C-terminal domain-containing protein</fullName>
    </recommendedName>
</protein>
<sequence length="76" mass="8258">MNFDNFNSVRVELEINIGSIETTLDNVMNVKTGNVISSGIKLSETVSVVLNNKPIAQGILVEQDGCFAVEVTEVME</sequence>
<dbReference type="InterPro" id="IPR001543">
    <property type="entry name" value="FliN-like_C"/>
</dbReference>
<accession>A0A6L8LZU2</accession>
<evidence type="ECO:0000313" key="2">
    <source>
        <dbReference type="EMBL" id="MYM60616.1"/>
    </source>
</evidence>
<evidence type="ECO:0000259" key="1">
    <source>
        <dbReference type="Pfam" id="PF01052"/>
    </source>
</evidence>
<comment type="caution">
    <text evidence="2">The sequence shown here is derived from an EMBL/GenBank/DDBJ whole genome shotgun (WGS) entry which is preliminary data.</text>
</comment>
<name>A0A6L8LZU2_9VIBR</name>
<reference evidence="2 3" key="1">
    <citation type="submission" date="2020-01" db="EMBL/GenBank/DDBJ databases">
        <title>Draft Genome Sequence of Vibrio sp. strain OCN044, Isolated from a Healthy Coral at Palmyra Atoll.</title>
        <authorList>
            <person name="Videau P."/>
            <person name="Loughran R."/>
            <person name="Esquivel A."/>
            <person name="Deadmond M."/>
            <person name="Paddock B.E."/>
            <person name="Saw J.H."/>
            <person name="Ushijima B."/>
        </authorList>
    </citation>
    <scope>NUCLEOTIDE SEQUENCE [LARGE SCALE GENOMIC DNA]</scope>
    <source>
        <strain evidence="2 3">OCN044</strain>
    </source>
</reference>
<dbReference type="SUPFAM" id="SSF101801">
    <property type="entry name" value="Surface presentation of antigens (SPOA)"/>
    <property type="match status" value="1"/>
</dbReference>
<gene>
    <name evidence="2" type="ORF">GTG28_15395</name>
</gene>
<dbReference type="InterPro" id="IPR036429">
    <property type="entry name" value="SpoA-like_sf"/>
</dbReference>
<dbReference type="Pfam" id="PF01052">
    <property type="entry name" value="FliMN_C"/>
    <property type="match status" value="1"/>
</dbReference>
<dbReference type="EMBL" id="WWEU01000005">
    <property type="protein sequence ID" value="MYM60616.1"/>
    <property type="molecule type" value="Genomic_DNA"/>
</dbReference>
<proteinExistence type="predicted"/>